<gene>
    <name evidence="2" type="ORF">PR048_004865</name>
</gene>
<evidence type="ECO:0000313" key="2">
    <source>
        <dbReference type="EMBL" id="KAJ8892285.1"/>
    </source>
</evidence>
<name>A0ABQ9I7Q7_9NEOP</name>
<evidence type="ECO:0000256" key="1">
    <source>
        <dbReference type="SAM" id="MobiDB-lite"/>
    </source>
</evidence>
<sequence>MIFLANPQEHSSPMLSNPPYQSSPILSNPLQFYPSILRYPLVNHNPSIYVYRRSRARGQGHEREAKVTQIRHGGRMTSEHDGRRLLAPTPPFPYAIIHHFILLKPRLIVKLFPRVDFVPFTADEPCAASFRGVMGASAPTPGRNTSSRGQSPASSREDVIETPVVVANLLDGSRQTGAVIAAVVRDWTQPSASGIPRARAASDFDHGCLLKEYSGNYYYHSFSPRDSGCVELPRSRPAIVYKCDGPPRQQCMRVGESGLDSISNSGNEAVNSQISGMKESKNTIISSVINSVKENINCQITNVNMLEGG</sequence>
<protein>
    <submittedName>
        <fullName evidence="2">Uncharacterized protein</fullName>
    </submittedName>
</protein>
<feature type="compositionally biased region" description="Polar residues" evidence="1">
    <location>
        <begin position="142"/>
        <end position="154"/>
    </location>
</feature>
<feature type="region of interest" description="Disordered" evidence="1">
    <location>
        <begin position="59"/>
        <end position="84"/>
    </location>
</feature>
<evidence type="ECO:0000313" key="3">
    <source>
        <dbReference type="Proteomes" id="UP001159363"/>
    </source>
</evidence>
<feature type="region of interest" description="Disordered" evidence="1">
    <location>
        <begin position="135"/>
        <end position="157"/>
    </location>
</feature>
<reference evidence="2 3" key="1">
    <citation type="submission" date="2023-02" db="EMBL/GenBank/DDBJ databases">
        <title>LHISI_Scaffold_Assembly.</title>
        <authorList>
            <person name="Stuart O.P."/>
            <person name="Cleave R."/>
            <person name="Magrath M.J.L."/>
            <person name="Mikheyev A.S."/>
        </authorList>
    </citation>
    <scope>NUCLEOTIDE SEQUENCE [LARGE SCALE GENOMIC DNA]</scope>
    <source>
        <strain evidence="2">Daus_M_001</strain>
        <tissue evidence="2">Leg muscle</tissue>
    </source>
</reference>
<organism evidence="2 3">
    <name type="scientific">Dryococelus australis</name>
    <dbReference type="NCBI Taxonomy" id="614101"/>
    <lineage>
        <taxon>Eukaryota</taxon>
        <taxon>Metazoa</taxon>
        <taxon>Ecdysozoa</taxon>
        <taxon>Arthropoda</taxon>
        <taxon>Hexapoda</taxon>
        <taxon>Insecta</taxon>
        <taxon>Pterygota</taxon>
        <taxon>Neoptera</taxon>
        <taxon>Polyneoptera</taxon>
        <taxon>Phasmatodea</taxon>
        <taxon>Verophasmatodea</taxon>
        <taxon>Anareolatae</taxon>
        <taxon>Phasmatidae</taxon>
        <taxon>Eurycanthinae</taxon>
        <taxon>Dryococelus</taxon>
    </lineage>
</organism>
<accession>A0ABQ9I7Q7</accession>
<keyword evidence="3" id="KW-1185">Reference proteome</keyword>
<dbReference type="Proteomes" id="UP001159363">
    <property type="component" value="Chromosome 2"/>
</dbReference>
<proteinExistence type="predicted"/>
<dbReference type="EMBL" id="JARBHB010000002">
    <property type="protein sequence ID" value="KAJ8892285.1"/>
    <property type="molecule type" value="Genomic_DNA"/>
</dbReference>
<comment type="caution">
    <text evidence="2">The sequence shown here is derived from an EMBL/GenBank/DDBJ whole genome shotgun (WGS) entry which is preliminary data.</text>
</comment>